<name>A0A2P2CGM9_9ZZZZ</name>
<dbReference type="EMBL" id="CZKB01000017">
    <property type="protein sequence ID" value="CUR61156.1"/>
    <property type="molecule type" value="Genomic_DNA"/>
</dbReference>
<dbReference type="AlphaFoldDB" id="A0A2P2CGM9"/>
<feature type="region of interest" description="Disordered" evidence="1">
    <location>
        <begin position="121"/>
        <end position="162"/>
    </location>
</feature>
<reference evidence="2" key="1">
    <citation type="submission" date="2015-08" db="EMBL/GenBank/DDBJ databases">
        <authorList>
            <person name="Babu N.S."/>
            <person name="Beckwith C.J."/>
            <person name="Beseler K.G."/>
            <person name="Brison A."/>
            <person name="Carone J.V."/>
            <person name="Caskin T.P."/>
            <person name="Diamond M."/>
            <person name="Durham M.E."/>
            <person name="Foxe J.M."/>
            <person name="Go M."/>
            <person name="Henderson B.A."/>
            <person name="Jones I.B."/>
            <person name="McGettigan J.A."/>
            <person name="Micheletti S.J."/>
            <person name="Nasrallah M.E."/>
            <person name="Ortiz D."/>
            <person name="Piller C.R."/>
            <person name="Privatt S.R."/>
            <person name="Schneider S.L."/>
            <person name="Sharp S."/>
            <person name="Smith T.C."/>
            <person name="Stanton J.D."/>
            <person name="Ullery H.E."/>
            <person name="Wilson R.J."/>
            <person name="Serrano M.G."/>
            <person name="Buck G."/>
            <person name="Lee V."/>
            <person name="Wang Y."/>
            <person name="Carvalho R."/>
            <person name="Voegtly L."/>
            <person name="Shi R."/>
            <person name="Duckworth R."/>
            <person name="Johnson A."/>
            <person name="Loviza R."/>
            <person name="Walstead R."/>
            <person name="Shah Z."/>
            <person name="Kiflezghi M."/>
            <person name="Wade K."/>
            <person name="Ball S.L."/>
            <person name="Bradley K.W."/>
            <person name="Asai D.J."/>
            <person name="Bowman C.A."/>
            <person name="Russell D.A."/>
            <person name="Pope W.H."/>
            <person name="Jacobs-Sera D."/>
            <person name="Hendrix R.W."/>
            <person name="Hatfull G.F."/>
        </authorList>
    </citation>
    <scope>NUCLEOTIDE SEQUENCE</scope>
</reference>
<accession>A0A2P2CGM9</accession>
<evidence type="ECO:0000256" key="1">
    <source>
        <dbReference type="SAM" id="MobiDB-lite"/>
    </source>
</evidence>
<gene>
    <name evidence="2" type="ORF">NOCA1240259</name>
</gene>
<organism evidence="2">
    <name type="scientific">metagenome</name>
    <dbReference type="NCBI Taxonomy" id="256318"/>
    <lineage>
        <taxon>unclassified sequences</taxon>
        <taxon>metagenomes</taxon>
    </lineage>
</organism>
<protein>
    <submittedName>
        <fullName evidence="2">Uncharacterized protein</fullName>
    </submittedName>
</protein>
<sequence>MATVLRDLWDFDDPAGSEQRFRALADEADEPLASRTLTQVARALGLQERYAEGHAVLDGLSPTDPDARVRVALERGRLLRSSGDEAAARAHFEEAAAAARSAGLEELEVDALHMVALVVAPGRPAGSARGRTRAGPVRERPRRTGLGRLPAQQHRHDVRGRR</sequence>
<evidence type="ECO:0000313" key="2">
    <source>
        <dbReference type="EMBL" id="CUR61156.1"/>
    </source>
</evidence>
<proteinExistence type="predicted"/>